<keyword evidence="5" id="KW-1185">Reference proteome</keyword>
<feature type="transmembrane region" description="Helical" evidence="2">
    <location>
        <begin position="533"/>
        <end position="550"/>
    </location>
</feature>
<feature type="transmembrane region" description="Helical" evidence="2">
    <location>
        <begin position="562"/>
        <end position="581"/>
    </location>
</feature>
<proteinExistence type="predicted"/>
<reference evidence="4 5" key="1">
    <citation type="submission" date="2022-10" db="EMBL/GenBank/DDBJ databases">
        <title>Janthinobacterium sp. hw3 Genome sequencing.</title>
        <authorList>
            <person name="Park S."/>
        </authorList>
    </citation>
    <scope>NUCLEOTIDE SEQUENCE [LARGE SCALE GENOMIC DNA]</scope>
    <source>
        <strain evidence="5">hw3</strain>
    </source>
</reference>
<evidence type="ECO:0000256" key="2">
    <source>
        <dbReference type="SAM" id="Phobius"/>
    </source>
</evidence>
<feature type="transmembrane region" description="Helical" evidence="2">
    <location>
        <begin position="375"/>
        <end position="393"/>
    </location>
</feature>
<feature type="transmembrane region" description="Helical" evidence="2">
    <location>
        <begin position="337"/>
        <end position="355"/>
    </location>
</feature>
<feature type="transmembrane region" description="Helical" evidence="2">
    <location>
        <begin position="298"/>
        <end position="317"/>
    </location>
</feature>
<feature type="transmembrane region" description="Helical" evidence="2">
    <location>
        <begin position="506"/>
        <end position="526"/>
    </location>
</feature>
<evidence type="ECO:0000259" key="3">
    <source>
        <dbReference type="PROSITE" id="PS50076"/>
    </source>
</evidence>
<name>A0ABT5K144_9BURK</name>
<feature type="compositionally biased region" description="Low complexity" evidence="1">
    <location>
        <begin position="87"/>
        <end position="106"/>
    </location>
</feature>
<sequence length="591" mass="64936">MMPSAVSVWDILGIAATGDERSIKRAYAALLKSNRPDDDAAAFQQLRDAYEHALRMAAQWRAVEEDADAAPPQAEAEAEIEAKAEAETAPAGAPPLSLTKAPAAGPAPRPQARRQQAEAAAIDLQLPDAAGEAQAIWQSFIGTAHVSPRLKLHAIDSSDAMLNFMVREAFERQALQYCATAACPETLREAFVLHFGWQNNFAHLLKLDPQAARSAIDRHRAKQSLQYLQQQAGRSEAMHVLASGIRPKLGRYTPDATFTNTMRRLIPAIRWQHPEVLQYEVDAEVLDLWEEKVQAKRYFIQSAVFSLLAGLLLQFLIRLCADDTGWRDFGLTQALSFGLGALYSFKPPTRLFAALRRFKESRLDMLLQVRRFEPAWQHGWLAPFLLLSLLMFIAEPGPLTRAAVSLGLIGCMLAALFAGTVMLGRWHWFIVTLFALLLGYAMPASGFGAFGLSASLPASVCIAMLAVRGGEQLCATLALPPAMLTKLRGGWLAGGVLLYLCRQGDVVPGAALAPLLWLWCFAGLLLSRFVFSAIVIWPGMVALSIFTDLSGEKLNQLRDPHLPLLIPALLTVAFFMLINMYHGDSKELHFS</sequence>
<dbReference type="InterPro" id="IPR036869">
    <property type="entry name" value="J_dom_sf"/>
</dbReference>
<dbReference type="CDD" id="cd06257">
    <property type="entry name" value="DnaJ"/>
    <property type="match status" value="1"/>
</dbReference>
<dbReference type="RefSeq" id="WP_273671400.1">
    <property type="nucleotide sequence ID" value="NZ_JAQQXR010000005.1"/>
</dbReference>
<evidence type="ECO:0000313" key="5">
    <source>
        <dbReference type="Proteomes" id="UP001221208"/>
    </source>
</evidence>
<feature type="domain" description="J" evidence="3">
    <location>
        <begin position="7"/>
        <end position="68"/>
    </location>
</feature>
<dbReference type="PROSITE" id="PS50076">
    <property type="entry name" value="DNAJ_2"/>
    <property type="match status" value="1"/>
</dbReference>
<dbReference type="Proteomes" id="UP001221208">
    <property type="component" value="Unassembled WGS sequence"/>
</dbReference>
<feature type="transmembrane region" description="Helical" evidence="2">
    <location>
        <begin position="399"/>
        <end position="419"/>
    </location>
</feature>
<dbReference type="EMBL" id="JAQQXR010000005">
    <property type="protein sequence ID" value="MDC8758675.1"/>
    <property type="molecule type" value="Genomic_DNA"/>
</dbReference>
<evidence type="ECO:0000313" key="4">
    <source>
        <dbReference type="EMBL" id="MDC8758675.1"/>
    </source>
</evidence>
<feature type="region of interest" description="Disordered" evidence="1">
    <location>
        <begin position="64"/>
        <end position="116"/>
    </location>
</feature>
<keyword evidence="2" id="KW-0812">Transmembrane</keyword>
<comment type="caution">
    <text evidence="4">The sequence shown here is derived from an EMBL/GenBank/DDBJ whole genome shotgun (WGS) entry which is preliminary data.</text>
</comment>
<keyword evidence="2" id="KW-0472">Membrane</keyword>
<organism evidence="4 5">
    <name type="scientific">Janthinobacterium fluminis</name>
    <dbReference type="NCBI Taxonomy" id="2987524"/>
    <lineage>
        <taxon>Bacteria</taxon>
        <taxon>Pseudomonadati</taxon>
        <taxon>Pseudomonadota</taxon>
        <taxon>Betaproteobacteria</taxon>
        <taxon>Burkholderiales</taxon>
        <taxon>Oxalobacteraceae</taxon>
        <taxon>Janthinobacterium</taxon>
    </lineage>
</organism>
<protein>
    <submittedName>
        <fullName evidence="4">J domain-containing protein</fullName>
    </submittedName>
</protein>
<feature type="transmembrane region" description="Helical" evidence="2">
    <location>
        <begin position="426"/>
        <end position="443"/>
    </location>
</feature>
<dbReference type="InterPro" id="IPR001623">
    <property type="entry name" value="DnaJ_domain"/>
</dbReference>
<evidence type="ECO:0000256" key="1">
    <source>
        <dbReference type="SAM" id="MobiDB-lite"/>
    </source>
</evidence>
<accession>A0ABT5K144</accession>
<gene>
    <name evidence="4" type="ORF">OIK44_13915</name>
</gene>
<keyword evidence="2" id="KW-1133">Transmembrane helix</keyword>
<dbReference type="SUPFAM" id="SSF46565">
    <property type="entry name" value="Chaperone J-domain"/>
    <property type="match status" value="1"/>
</dbReference>